<dbReference type="EMBL" id="ML145265">
    <property type="protein sequence ID" value="TBU52117.1"/>
    <property type="molecule type" value="Genomic_DNA"/>
</dbReference>
<accession>A0A4Q9PG19</accession>
<reference evidence="1 2" key="1">
    <citation type="submission" date="2019-01" db="EMBL/GenBank/DDBJ databases">
        <title>Draft genome sequences of three monokaryotic isolates of the white-rot basidiomycete fungus Dichomitus squalens.</title>
        <authorList>
            <consortium name="DOE Joint Genome Institute"/>
            <person name="Lopez S.C."/>
            <person name="Andreopoulos B."/>
            <person name="Pangilinan J."/>
            <person name="Lipzen A."/>
            <person name="Riley R."/>
            <person name="Ahrendt S."/>
            <person name="Ng V."/>
            <person name="Barry K."/>
            <person name="Daum C."/>
            <person name="Grigoriev I.V."/>
            <person name="Hilden K.S."/>
            <person name="Makela M.R."/>
            <person name="de Vries R.P."/>
        </authorList>
    </citation>
    <scope>NUCLEOTIDE SEQUENCE [LARGE SCALE GENOMIC DNA]</scope>
    <source>
        <strain evidence="1 2">CBS 464.89</strain>
    </source>
</reference>
<evidence type="ECO:0000313" key="1">
    <source>
        <dbReference type="EMBL" id="TBU52117.1"/>
    </source>
</evidence>
<dbReference type="AlphaFoldDB" id="A0A4Q9PG19"/>
<name>A0A4Q9PG19_9APHY</name>
<protein>
    <submittedName>
        <fullName evidence="1">Uncharacterized protein</fullName>
    </submittedName>
</protein>
<keyword evidence="2" id="KW-1185">Reference proteome</keyword>
<gene>
    <name evidence="1" type="ORF">BD310DRAFT_940952</name>
</gene>
<proteinExistence type="predicted"/>
<sequence>MYCLRRLGSPYSGVNKRHWRSRVRIKIEGSADSLIRRRERYQRVALNSESLEERSTGRRLRLWLLGAAVLSCLSNGSECCRIENQKTSMARSRSSVTRMCGGVFIRRWLTLLGTDFACSERDEGKYEKEVTETDQTFRAIVACIFHRTLLREKSTPPYATGVARVRWLPWFSAVAPLSTHDA</sequence>
<organism evidence="1 2">
    <name type="scientific">Dichomitus squalens</name>
    <dbReference type="NCBI Taxonomy" id="114155"/>
    <lineage>
        <taxon>Eukaryota</taxon>
        <taxon>Fungi</taxon>
        <taxon>Dikarya</taxon>
        <taxon>Basidiomycota</taxon>
        <taxon>Agaricomycotina</taxon>
        <taxon>Agaricomycetes</taxon>
        <taxon>Polyporales</taxon>
        <taxon>Polyporaceae</taxon>
        <taxon>Dichomitus</taxon>
    </lineage>
</organism>
<evidence type="ECO:0000313" key="2">
    <source>
        <dbReference type="Proteomes" id="UP000292082"/>
    </source>
</evidence>
<dbReference type="Proteomes" id="UP000292082">
    <property type="component" value="Unassembled WGS sequence"/>
</dbReference>